<dbReference type="InterPro" id="IPR016181">
    <property type="entry name" value="Acyl_CoA_acyltransferase"/>
</dbReference>
<evidence type="ECO:0000313" key="2">
    <source>
        <dbReference type="Proteomes" id="UP000054785"/>
    </source>
</evidence>
<dbReference type="Proteomes" id="UP000054785">
    <property type="component" value="Unassembled WGS sequence"/>
</dbReference>
<dbReference type="PATRIC" id="fig|45065.4.peg.615"/>
<name>A0A0W0U4W6_9GAMM</name>
<accession>A0A0W0U4W6</accession>
<dbReference type="SUPFAM" id="SSF55729">
    <property type="entry name" value="Acyl-CoA N-acyltransferases (Nat)"/>
    <property type="match status" value="1"/>
</dbReference>
<dbReference type="Pfam" id="PF13673">
    <property type="entry name" value="Acetyltransf_10"/>
    <property type="match status" value="1"/>
</dbReference>
<dbReference type="PROSITE" id="PS51186">
    <property type="entry name" value="GNAT"/>
    <property type="match status" value="1"/>
</dbReference>
<dbReference type="OrthoDB" id="9796171at2"/>
<keyword evidence="2" id="KW-1185">Reference proteome</keyword>
<dbReference type="STRING" id="45065.Lgee_0574"/>
<dbReference type="RefSeq" id="WP_035902827.1">
    <property type="nucleotide sequence ID" value="NZ_CAAAHN010000031.1"/>
</dbReference>
<dbReference type="GO" id="GO:0016747">
    <property type="term" value="F:acyltransferase activity, transferring groups other than amino-acyl groups"/>
    <property type="evidence" value="ECO:0007669"/>
    <property type="project" value="InterPro"/>
</dbReference>
<dbReference type="AlphaFoldDB" id="A0A0W0U4W6"/>
<comment type="caution">
    <text evidence="1">The sequence shown here is derived from an EMBL/GenBank/DDBJ whole genome shotgun (WGS) entry which is preliminary data.</text>
</comment>
<dbReference type="Gene3D" id="3.40.630.30">
    <property type="match status" value="1"/>
</dbReference>
<dbReference type="InterPro" id="IPR000182">
    <property type="entry name" value="GNAT_dom"/>
</dbReference>
<reference evidence="1 2" key="1">
    <citation type="submission" date="2015-11" db="EMBL/GenBank/DDBJ databases">
        <title>Genomic analysis of 38 Legionella species identifies large and diverse effector repertoires.</title>
        <authorList>
            <person name="Burstein D."/>
            <person name="Amaro F."/>
            <person name="Zusman T."/>
            <person name="Lifshitz Z."/>
            <person name="Cohen O."/>
            <person name="Gilbert J.A."/>
            <person name="Pupko T."/>
            <person name="Shuman H.A."/>
            <person name="Segal G."/>
        </authorList>
    </citation>
    <scope>NUCLEOTIDE SEQUENCE [LARGE SCALE GENOMIC DNA]</scope>
    <source>
        <strain evidence="1 2">ATCC 49504</strain>
    </source>
</reference>
<protein>
    <submittedName>
        <fullName evidence="1">GNAT family acetyltransferase</fullName>
    </submittedName>
</protein>
<organism evidence="1 2">
    <name type="scientific">Legionella geestiana</name>
    <dbReference type="NCBI Taxonomy" id="45065"/>
    <lineage>
        <taxon>Bacteria</taxon>
        <taxon>Pseudomonadati</taxon>
        <taxon>Pseudomonadota</taxon>
        <taxon>Gammaproteobacteria</taxon>
        <taxon>Legionellales</taxon>
        <taxon>Legionellaceae</taxon>
        <taxon>Legionella</taxon>
    </lineage>
</organism>
<gene>
    <name evidence="1" type="ORF">Lgee_0574</name>
</gene>
<keyword evidence="1" id="KW-0808">Transferase</keyword>
<dbReference type="EMBL" id="LNYC01000013">
    <property type="protein sequence ID" value="KTD03076.1"/>
    <property type="molecule type" value="Genomic_DNA"/>
</dbReference>
<sequence>MERCTILPFDALTTRQLYALLALRSRVFVVEQSCVYLDPDGLDESAMHLLYEQDGELVGYARMLAFPHGEGMSFGRLVTDPRLRGGGIGRRLVDTALTWLATEHPEAPVRITAQIYLKDFYASFGFAAEGEPFDMDGIIHLQMVKHS</sequence>
<evidence type="ECO:0000313" key="1">
    <source>
        <dbReference type="EMBL" id="KTD03076.1"/>
    </source>
</evidence>
<proteinExistence type="predicted"/>